<accession>A0A316V7R3</accession>
<dbReference type="SUPFAM" id="SSF50729">
    <property type="entry name" value="PH domain-like"/>
    <property type="match status" value="2"/>
</dbReference>
<keyword evidence="4" id="KW-1185">Reference proteome</keyword>
<dbReference type="InParanoid" id="A0A316V7R3"/>
<reference evidence="3 4" key="1">
    <citation type="journal article" date="2018" name="Mol. Biol. Evol.">
        <title>Broad Genomic Sampling Reveals a Smut Pathogenic Ancestry of the Fungal Clade Ustilaginomycotina.</title>
        <authorList>
            <person name="Kijpornyongpan T."/>
            <person name="Mondo S.J."/>
            <person name="Barry K."/>
            <person name="Sandor L."/>
            <person name="Lee J."/>
            <person name="Lipzen A."/>
            <person name="Pangilinan J."/>
            <person name="LaButti K."/>
            <person name="Hainaut M."/>
            <person name="Henrissat B."/>
            <person name="Grigoriev I.V."/>
            <person name="Spatafora J.W."/>
            <person name="Aime M.C."/>
        </authorList>
    </citation>
    <scope>NUCLEOTIDE SEQUENCE [LARGE SCALE GENOMIC DNA]</scope>
    <source>
        <strain evidence="3 4">MCA 3882</strain>
    </source>
</reference>
<dbReference type="OrthoDB" id="2157866at2759"/>
<feature type="compositionally biased region" description="Polar residues" evidence="1">
    <location>
        <begin position="579"/>
        <end position="593"/>
    </location>
</feature>
<feature type="domain" description="PH" evidence="2">
    <location>
        <begin position="475"/>
        <end position="674"/>
    </location>
</feature>
<evidence type="ECO:0000256" key="1">
    <source>
        <dbReference type="SAM" id="MobiDB-lite"/>
    </source>
</evidence>
<organism evidence="3 4">
    <name type="scientific">Meira miltonrushii</name>
    <dbReference type="NCBI Taxonomy" id="1280837"/>
    <lineage>
        <taxon>Eukaryota</taxon>
        <taxon>Fungi</taxon>
        <taxon>Dikarya</taxon>
        <taxon>Basidiomycota</taxon>
        <taxon>Ustilaginomycotina</taxon>
        <taxon>Exobasidiomycetes</taxon>
        <taxon>Exobasidiales</taxon>
        <taxon>Brachybasidiaceae</taxon>
        <taxon>Meira</taxon>
    </lineage>
</organism>
<feature type="compositionally biased region" description="Polar residues" evidence="1">
    <location>
        <begin position="19"/>
        <end position="33"/>
    </location>
</feature>
<feature type="region of interest" description="Disordered" evidence="1">
    <location>
        <begin position="321"/>
        <end position="460"/>
    </location>
</feature>
<feature type="compositionally biased region" description="Acidic residues" evidence="1">
    <location>
        <begin position="48"/>
        <end position="67"/>
    </location>
</feature>
<feature type="compositionally biased region" description="Polar residues" evidence="1">
    <location>
        <begin position="684"/>
        <end position="693"/>
    </location>
</feature>
<dbReference type="Gene3D" id="2.30.29.30">
    <property type="entry name" value="Pleckstrin-homology domain (PH domain)/Phosphotyrosine-binding domain (PTB)"/>
    <property type="match status" value="3"/>
</dbReference>
<feature type="compositionally biased region" description="Polar residues" evidence="1">
    <location>
        <begin position="424"/>
        <end position="440"/>
    </location>
</feature>
<dbReference type="RefSeq" id="XP_025353949.1">
    <property type="nucleotide sequence ID" value="XM_025502616.1"/>
</dbReference>
<feature type="compositionally biased region" description="Low complexity" evidence="1">
    <location>
        <begin position="441"/>
        <end position="460"/>
    </location>
</feature>
<dbReference type="FunFam" id="2.30.29.30:FF:000286">
    <property type="entry name" value="PH-protein kinase domain containing protein"/>
    <property type="match status" value="1"/>
</dbReference>
<dbReference type="PANTHER" id="PTHR14336">
    <property type="entry name" value="TANDEM PH DOMAIN CONTAINING PROTEIN"/>
    <property type="match status" value="1"/>
</dbReference>
<proteinExistence type="predicted"/>
<feature type="compositionally biased region" description="Polar residues" evidence="1">
    <location>
        <begin position="321"/>
        <end position="330"/>
    </location>
</feature>
<feature type="region of interest" description="Disordered" evidence="1">
    <location>
        <begin position="1"/>
        <end position="81"/>
    </location>
</feature>
<feature type="compositionally biased region" description="Polar residues" evidence="1">
    <location>
        <begin position="213"/>
        <end position="222"/>
    </location>
</feature>
<dbReference type="InterPro" id="IPR001849">
    <property type="entry name" value="PH_domain"/>
</dbReference>
<evidence type="ECO:0000313" key="3">
    <source>
        <dbReference type="EMBL" id="PWN33647.1"/>
    </source>
</evidence>
<feature type="domain" description="PH" evidence="2">
    <location>
        <begin position="83"/>
        <end position="178"/>
    </location>
</feature>
<dbReference type="EMBL" id="KZ819604">
    <property type="protein sequence ID" value="PWN33647.1"/>
    <property type="molecule type" value="Genomic_DNA"/>
</dbReference>
<feature type="compositionally biased region" description="Polar residues" evidence="1">
    <location>
        <begin position="700"/>
        <end position="713"/>
    </location>
</feature>
<dbReference type="PANTHER" id="PTHR14336:SF8">
    <property type="entry name" value="PROTEIN OPY1"/>
    <property type="match status" value="1"/>
</dbReference>
<dbReference type="STRING" id="1280837.A0A316V7R3"/>
<dbReference type="Proteomes" id="UP000245771">
    <property type="component" value="Unassembled WGS sequence"/>
</dbReference>
<evidence type="ECO:0000313" key="4">
    <source>
        <dbReference type="Proteomes" id="UP000245771"/>
    </source>
</evidence>
<feature type="compositionally biased region" description="Basic and acidic residues" evidence="1">
    <location>
        <begin position="35"/>
        <end position="47"/>
    </location>
</feature>
<dbReference type="PROSITE" id="PS50003">
    <property type="entry name" value="PH_DOMAIN"/>
    <property type="match status" value="2"/>
</dbReference>
<feature type="region of interest" description="Disordered" evidence="1">
    <location>
        <begin position="679"/>
        <end position="751"/>
    </location>
</feature>
<feature type="region of interest" description="Disordered" evidence="1">
    <location>
        <begin position="560"/>
        <end position="638"/>
    </location>
</feature>
<dbReference type="GeneID" id="37024397"/>
<sequence length="751" mass="80322">MKTEATQQNSSSSGGMGSTQPMRTSSTRSSVQHQEGIHPHTMDHAAESMEEEGGYDGEDGEDDDDEGMPIGQQGGEQEMLSETTVKSGYLYKRGEKRKNWKKRWFVLRSAKLYYYKNEKEYQLLRFIDMTEVHTIASVELKKVEHCFGISTSKRQYYVRATSAKEMASWVDALRDVREQVRQRSTLTRDMALLDVGNVSSGGEHQAPAHASATPKNASQAASPTVKPIDQVGSPKGKQGTGSQPISIMIPGKGLYTAPTQSRITSANPVLSPLTATSDSEAGGPSGAEQFGLSYASSAGQSLASSPGRSGLFHHSGYVLHQQHQTQQTDYSSGGGHSPQSHSGGDEGAEMIRGKRGPQRGSGFREASVGSSTGEGAATGLARRRSDSQQAGHPLSSSEDEGEGEGDDWDEEEEADLAMPLPNTGGLSLMSSFSHGHGTQASSKQPQPSGSEPSSSVVTTVSKPKVGPEFFKDSSKVIHQGYLMKQSNRRKHWRKRWFVLTSGSLSYTRSHMDAKPHRQIPLSSILDAIEYTSKKANQHSAPLSPSLGAFAGSNPLASFGRSPLLGGGGDSTNALERRGSTQSKGASALQTSNAGLVPSSDHEHGAISANEAESGNERRGSGPNAGADPKQPATPAKKKKENCFKIITPKRVYIVCAPTEEEELKWLSALQALLTHFHEKDKSSAPASTNANEGSQERQEQQVTSPIQPGSPAQTPVALNRLNAPSISLSKPIRQGSQDDTRATAQEGLKAT</sequence>
<name>A0A316V7R3_9BASI</name>
<feature type="region of interest" description="Disordered" evidence="1">
    <location>
        <begin position="197"/>
        <end position="247"/>
    </location>
</feature>
<dbReference type="SMART" id="SM00233">
    <property type="entry name" value="PH"/>
    <property type="match status" value="2"/>
</dbReference>
<dbReference type="InterPro" id="IPR011993">
    <property type="entry name" value="PH-like_dom_sf"/>
</dbReference>
<dbReference type="InterPro" id="IPR051707">
    <property type="entry name" value="PI-Interact_SigTrans_Reg"/>
</dbReference>
<dbReference type="Pfam" id="PF00169">
    <property type="entry name" value="PH"/>
    <property type="match status" value="2"/>
</dbReference>
<protein>
    <submittedName>
        <fullName evidence="3">PH-domain-containing protein</fullName>
    </submittedName>
</protein>
<feature type="compositionally biased region" description="Acidic residues" evidence="1">
    <location>
        <begin position="397"/>
        <end position="415"/>
    </location>
</feature>
<dbReference type="AlphaFoldDB" id="A0A316V7R3"/>
<gene>
    <name evidence="3" type="ORF">FA14DRAFT_64129</name>
</gene>
<evidence type="ECO:0000259" key="2">
    <source>
        <dbReference type="PROSITE" id="PS50003"/>
    </source>
</evidence>